<feature type="non-terminal residue" evidence="1">
    <location>
        <position position="58"/>
    </location>
</feature>
<dbReference type="EMBL" id="JAXCGZ010020262">
    <property type="protein sequence ID" value="KAK7065632.1"/>
    <property type="molecule type" value="Genomic_DNA"/>
</dbReference>
<comment type="caution">
    <text evidence="1">The sequence shown here is derived from an EMBL/GenBank/DDBJ whole genome shotgun (WGS) entry which is preliminary data.</text>
</comment>
<sequence length="58" mass="6424">MWKIGLAISQVPLTAPSNGPKKFQQLLIASGGEYQHEKDDGYSPTLQRPCFASQFLMV</sequence>
<accession>A0AAN9A0V6</accession>
<organism evidence="1 2">
    <name type="scientific">Halocaridina rubra</name>
    <name type="common">Hawaiian red shrimp</name>
    <dbReference type="NCBI Taxonomy" id="373956"/>
    <lineage>
        <taxon>Eukaryota</taxon>
        <taxon>Metazoa</taxon>
        <taxon>Ecdysozoa</taxon>
        <taxon>Arthropoda</taxon>
        <taxon>Crustacea</taxon>
        <taxon>Multicrustacea</taxon>
        <taxon>Malacostraca</taxon>
        <taxon>Eumalacostraca</taxon>
        <taxon>Eucarida</taxon>
        <taxon>Decapoda</taxon>
        <taxon>Pleocyemata</taxon>
        <taxon>Caridea</taxon>
        <taxon>Atyoidea</taxon>
        <taxon>Atyidae</taxon>
        <taxon>Halocaridina</taxon>
    </lineage>
</organism>
<evidence type="ECO:0000313" key="1">
    <source>
        <dbReference type="EMBL" id="KAK7065632.1"/>
    </source>
</evidence>
<gene>
    <name evidence="1" type="ORF">SK128_019918</name>
</gene>
<name>A0AAN9A0V6_HALRR</name>
<reference evidence="1 2" key="1">
    <citation type="submission" date="2023-11" db="EMBL/GenBank/DDBJ databases">
        <title>Halocaridina rubra genome assembly.</title>
        <authorList>
            <person name="Smith C."/>
        </authorList>
    </citation>
    <scope>NUCLEOTIDE SEQUENCE [LARGE SCALE GENOMIC DNA]</scope>
    <source>
        <strain evidence="1">EP-1</strain>
        <tissue evidence="1">Whole</tissue>
    </source>
</reference>
<keyword evidence="2" id="KW-1185">Reference proteome</keyword>
<dbReference type="Proteomes" id="UP001381693">
    <property type="component" value="Unassembled WGS sequence"/>
</dbReference>
<dbReference type="AlphaFoldDB" id="A0AAN9A0V6"/>
<protein>
    <submittedName>
        <fullName evidence="1">Uncharacterized protein</fullName>
    </submittedName>
</protein>
<proteinExistence type="predicted"/>
<evidence type="ECO:0000313" key="2">
    <source>
        <dbReference type="Proteomes" id="UP001381693"/>
    </source>
</evidence>